<dbReference type="InterPro" id="IPR025662">
    <property type="entry name" value="Sigma_54_int_dom_ATP-bd_1"/>
</dbReference>
<dbReference type="PROSITE" id="PS00675">
    <property type="entry name" value="SIGMA54_INTERACT_1"/>
    <property type="match status" value="1"/>
</dbReference>
<dbReference type="InterPro" id="IPR003960">
    <property type="entry name" value="ATPase_AAA_CS"/>
</dbReference>
<dbReference type="PROSITE" id="PS00674">
    <property type="entry name" value="AAA"/>
    <property type="match status" value="1"/>
</dbReference>
<feature type="domain" description="AAA+ ATPase" evidence="3">
    <location>
        <begin position="935"/>
        <end position="1075"/>
    </location>
</feature>
<gene>
    <name evidence="4" type="ORF">AXG93_4003s1070</name>
</gene>
<feature type="region of interest" description="Disordered" evidence="2">
    <location>
        <begin position="149"/>
        <end position="182"/>
    </location>
</feature>
<dbReference type="PANTHER" id="PTHR23076:SF58">
    <property type="entry name" value="INACTIVE ATP-DEPENDENT ZINC METALLOPROTEASE FTSHI 5, CHLOROPLASTIC-RELATED"/>
    <property type="match status" value="1"/>
</dbReference>
<sequence length="1439" mass="163607">MVLERSHCVTNPLQSSAPENVARLIFLLLSGLSVLAYEGHTERVRGESESVSKWGQAELAIMLGAVVRDHLLPHCGHRYNSRLENFAELEMRLLRILTRVVSFTHSGTNTSTFMSPGGLRLHLTTPNYGESSKFLPGFRVLEQRGRPQFRRSCRASGPEGKPFVSSASSQREDSRSLNFERARSISPAPRKATVSLGNFVTAGRLVLVQLLQNASVHILAEGNLFAQFAKDLGRILLIAVLFVVVGFSPTKSLSRRALATPAVASTQSVEGETERRPESRKRRSHELSADNQSPMVEEETEKFVKRMEREVQEAEFIEQKLADLEILEKETREGLKSERNLMKSIVEAMRGKGKANEVGTIKQAEVFLKRMQQEKAVVEAEVATSADEYESLVRELETTELGSMERAAKEEYLKEVEDRVVVSWRKFMLMESAVVRIADLWKEILAQKKGSEEQKYAQELESTAGHVEEVRNIEKEASILPLAAKVDMRIEPFESCIDDEDRETLQKIDEEQEKAKKLQVLMNKLVENVYDPLNEEDPEYQKSLAQVRALLPRELRATFGLGPLKNPSVDPLQMALDWKNWRGETEDEEFRTYLRENPEKREEFIQEVQEEILIARDRVLNRTWYDEQKKRWQMEPMAALHAIDKKLAGRARVRQDRCVMYLTLKGDDREYYVNTRAFHAEYEDVGGFDMMYMKLITSGVPTNMETMWIPFEEWEFERLFQLPFKIVYWLLEDVWNSSILTAIRPWYFRTLNGAFEEVMIRFGFPIIQTVMPQSIRVALGFDLAEGAEAAEPTDVMIWQQEAQKHVDARYGEGSGSAAWWISLPVRSYVVGVPLLFFLKLFLRVILAPLKPQDLEMNEAEWKEQLQEEMEKELEPQTKKQTMDPIKNVFDKMKRVKRPEVLLKDFAGIDVIKEEISEVISFLRDPKLFKEMGARPPRGVLIVGDSGTGKTTLALAIAAEARVPMIELQGAELEGGSWVGQGASNVRELFKTARELAPLIIFMDDFDHFAGVRGATSDTRKQDHESLINQLLVELDGFETQEGVVLVATTSRPYAIDEALRRPGRMDRTIELPLPNKREREQILRQVALTTMDAHLVDLVDWNRVAEKTGGLTPAQLKHVPQGLEANAVSNKIVDDEELFSIFGWLALVGKVAPKWFMDSKWYKKYNNDLLDWLGLRVTQQDLNNAVEFLDVYGETKPGIELYDPPYVWTREFKFPHAVWAVGKALVILLLPNYDTVDLIWLDPTSWEGIAFTKTTKMLDGGYEETGTMSRSYYEKELVSCFGSFVASRMLLPFGQNNSLSKFELEGAKEIATRMVMEYGWAPDDSPMIYQTDGSPTALSMGDEHEQGVSEDINRLFYCACDKAAQILQNNRPVLEAMVEHLLDCDALGKKDIARIMEEKGAVSEQDPFSLVPYTHIEVVGASTNGSGRSGKALSVPSYT</sequence>
<feature type="coiled-coil region" evidence="1">
    <location>
        <begin position="361"/>
        <end position="388"/>
    </location>
</feature>
<dbReference type="GO" id="GO:0005524">
    <property type="term" value="F:ATP binding"/>
    <property type="evidence" value="ECO:0007669"/>
    <property type="project" value="InterPro"/>
</dbReference>
<dbReference type="InterPro" id="IPR003593">
    <property type="entry name" value="AAA+_ATPase"/>
</dbReference>
<keyword evidence="5" id="KW-1185">Reference proteome</keyword>
<dbReference type="InterPro" id="IPR000642">
    <property type="entry name" value="Peptidase_M41"/>
</dbReference>
<accession>A0A176WBU5</accession>
<keyword evidence="1" id="KW-0175">Coiled coil</keyword>
<evidence type="ECO:0000259" key="3">
    <source>
        <dbReference type="SMART" id="SM00382"/>
    </source>
</evidence>
<name>A0A176WBU5_MARPO</name>
<dbReference type="InterPro" id="IPR003959">
    <property type="entry name" value="ATPase_AAA_core"/>
</dbReference>
<feature type="compositionally biased region" description="Basic and acidic residues" evidence="2">
    <location>
        <begin position="170"/>
        <end position="182"/>
    </location>
</feature>
<proteinExistence type="predicted"/>
<dbReference type="Pfam" id="PF00004">
    <property type="entry name" value="AAA"/>
    <property type="match status" value="1"/>
</dbReference>
<dbReference type="Gene3D" id="1.20.58.760">
    <property type="entry name" value="Peptidase M41"/>
    <property type="match status" value="1"/>
</dbReference>
<dbReference type="SMART" id="SM00382">
    <property type="entry name" value="AAA"/>
    <property type="match status" value="1"/>
</dbReference>
<dbReference type="GO" id="GO:0004176">
    <property type="term" value="F:ATP-dependent peptidase activity"/>
    <property type="evidence" value="ECO:0007669"/>
    <property type="project" value="InterPro"/>
</dbReference>
<dbReference type="FunFam" id="3.40.50.300:FF:002568">
    <property type="entry name" value="Cell division protein (FtsH)"/>
    <property type="match status" value="1"/>
</dbReference>
<dbReference type="Gene3D" id="1.10.8.60">
    <property type="match status" value="1"/>
</dbReference>
<dbReference type="EMBL" id="LVLJ01001437">
    <property type="protein sequence ID" value="OAE29586.1"/>
    <property type="molecule type" value="Genomic_DNA"/>
</dbReference>
<evidence type="ECO:0000313" key="5">
    <source>
        <dbReference type="Proteomes" id="UP000077202"/>
    </source>
</evidence>
<comment type="caution">
    <text evidence="4">The sequence shown here is derived from an EMBL/GenBank/DDBJ whole genome shotgun (WGS) entry which is preliminary data.</text>
</comment>
<dbReference type="InterPro" id="IPR027417">
    <property type="entry name" value="P-loop_NTPase"/>
</dbReference>
<dbReference type="GO" id="GO:0004222">
    <property type="term" value="F:metalloendopeptidase activity"/>
    <property type="evidence" value="ECO:0007669"/>
    <property type="project" value="InterPro"/>
</dbReference>
<dbReference type="Proteomes" id="UP000077202">
    <property type="component" value="Unassembled WGS sequence"/>
</dbReference>
<evidence type="ECO:0000256" key="1">
    <source>
        <dbReference type="SAM" id="Coils"/>
    </source>
</evidence>
<dbReference type="SUPFAM" id="SSF52540">
    <property type="entry name" value="P-loop containing nucleoside triphosphate hydrolases"/>
    <property type="match status" value="1"/>
</dbReference>
<dbReference type="PANTHER" id="PTHR23076">
    <property type="entry name" value="METALLOPROTEASE M41 FTSH"/>
    <property type="match status" value="1"/>
</dbReference>
<protein>
    <recommendedName>
        <fullName evidence="3">AAA+ ATPase domain-containing protein</fullName>
    </recommendedName>
</protein>
<feature type="region of interest" description="Disordered" evidence="2">
    <location>
        <begin position="258"/>
        <end position="298"/>
    </location>
</feature>
<evidence type="ECO:0000256" key="2">
    <source>
        <dbReference type="SAM" id="MobiDB-lite"/>
    </source>
</evidence>
<dbReference type="Gene3D" id="3.40.50.300">
    <property type="entry name" value="P-loop containing nucleotide triphosphate hydrolases"/>
    <property type="match status" value="1"/>
</dbReference>
<dbReference type="GO" id="GO:0016887">
    <property type="term" value="F:ATP hydrolysis activity"/>
    <property type="evidence" value="ECO:0007669"/>
    <property type="project" value="InterPro"/>
</dbReference>
<dbReference type="GO" id="GO:0006508">
    <property type="term" value="P:proteolysis"/>
    <property type="evidence" value="ECO:0007669"/>
    <property type="project" value="InterPro"/>
</dbReference>
<evidence type="ECO:0000313" key="4">
    <source>
        <dbReference type="EMBL" id="OAE29586.1"/>
    </source>
</evidence>
<organism evidence="4 5">
    <name type="scientific">Marchantia polymorpha subsp. ruderalis</name>
    <dbReference type="NCBI Taxonomy" id="1480154"/>
    <lineage>
        <taxon>Eukaryota</taxon>
        <taxon>Viridiplantae</taxon>
        <taxon>Streptophyta</taxon>
        <taxon>Embryophyta</taxon>
        <taxon>Marchantiophyta</taxon>
        <taxon>Marchantiopsida</taxon>
        <taxon>Marchantiidae</taxon>
        <taxon>Marchantiales</taxon>
        <taxon>Marchantiaceae</taxon>
        <taxon>Marchantia</taxon>
    </lineage>
</organism>
<reference evidence="4" key="1">
    <citation type="submission" date="2016-03" db="EMBL/GenBank/DDBJ databases">
        <title>Mechanisms controlling the formation of the plant cell surface in tip-growing cells are functionally conserved among land plants.</title>
        <authorList>
            <person name="Honkanen S."/>
            <person name="Jones V.A."/>
            <person name="Morieri G."/>
            <person name="Champion C."/>
            <person name="Hetherington A.J."/>
            <person name="Kelly S."/>
            <person name="Saint-Marcoux D."/>
            <person name="Proust H."/>
            <person name="Prescott H."/>
            <person name="Dolan L."/>
        </authorList>
    </citation>
    <scope>NUCLEOTIDE SEQUENCE [LARGE SCALE GENOMIC DNA]</scope>
    <source>
        <tissue evidence="4">Whole gametophyte</tissue>
    </source>
</reference>
<dbReference type="Pfam" id="PF01434">
    <property type="entry name" value="Peptidase_M41"/>
    <property type="match status" value="1"/>
</dbReference>
<dbReference type="GO" id="GO:0009535">
    <property type="term" value="C:chloroplast thylakoid membrane"/>
    <property type="evidence" value="ECO:0007669"/>
    <property type="project" value="TreeGrafter"/>
</dbReference>
<dbReference type="SUPFAM" id="SSF140990">
    <property type="entry name" value="FtsH protease domain-like"/>
    <property type="match status" value="1"/>
</dbReference>
<dbReference type="InterPro" id="IPR037219">
    <property type="entry name" value="Peptidase_M41-like"/>
</dbReference>